<protein>
    <recommendedName>
        <fullName evidence="2">RNase H type-1 domain-containing protein</fullName>
    </recommendedName>
</protein>
<accession>A0A7J9DR70</accession>
<dbReference type="AlphaFoldDB" id="A0A7J9DR70"/>
<sequence>MSSLVLELSWLLHVKIGIFVASSSGSGFRSSSSLLEGHLEYENPSKNQDCPTTLAILTCGGLDGRLINNNYDAVLNGLRNPCGCWTRRLLLTSSQYCEIVGITGTISSVIFTFPKKWEKSLRGTVKFNFDAAVSNTETGYGIIVRDFEGFIIGRSFGFKKEEMVSDWVKIYAFEEILKLARKLNITKATFEIDCATLTNRIKKRNDDIALMG</sequence>
<reference evidence="3 4" key="1">
    <citation type="journal article" date="2019" name="Genome Biol. Evol.">
        <title>Insights into the evolution of the New World diploid cottons (Gossypium, subgenus Houzingenia) based on genome sequencing.</title>
        <authorList>
            <person name="Grover C.E."/>
            <person name="Arick M.A. 2nd"/>
            <person name="Thrash A."/>
            <person name="Conover J.L."/>
            <person name="Sanders W.S."/>
            <person name="Peterson D.G."/>
            <person name="Frelichowski J.E."/>
            <person name="Scheffler J.A."/>
            <person name="Scheffler B.E."/>
            <person name="Wendel J.F."/>
        </authorList>
    </citation>
    <scope>NUCLEOTIDE SEQUENCE [LARGE SCALE GENOMIC DNA]</scope>
    <source>
        <strain evidence="3">8</strain>
        <tissue evidence="3">Leaf</tissue>
    </source>
</reference>
<dbReference type="InterPro" id="IPR002156">
    <property type="entry name" value="RNaseH_domain"/>
</dbReference>
<evidence type="ECO:0000256" key="1">
    <source>
        <dbReference type="SAM" id="SignalP"/>
    </source>
</evidence>
<name>A0A7J9DR70_9ROSI</name>
<dbReference type="GO" id="GO:0004523">
    <property type="term" value="F:RNA-DNA hybrid ribonuclease activity"/>
    <property type="evidence" value="ECO:0007669"/>
    <property type="project" value="InterPro"/>
</dbReference>
<dbReference type="GO" id="GO:0003676">
    <property type="term" value="F:nucleic acid binding"/>
    <property type="evidence" value="ECO:0007669"/>
    <property type="project" value="InterPro"/>
</dbReference>
<feature type="domain" description="RNase H type-1" evidence="2">
    <location>
        <begin position="128"/>
        <end position="206"/>
    </location>
</feature>
<evidence type="ECO:0000313" key="4">
    <source>
        <dbReference type="Proteomes" id="UP000593568"/>
    </source>
</evidence>
<keyword evidence="4" id="KW-1185">Reference proteome</keyword>
<evidence type="ECO:0000259" key="2">
    <source>
        <dbReference type="Pfam" id="PF13456"/>
    </source>
</evidence>
<feature type="chain" id="PRO_5029666468" description="RNase H type-1 domain-containing protein" evidence="1">
    <location>
        <begin position="18"/>
        <end position="212"/>
    </location>
</feature>
<dbReference type="EMBL" id="JABEZW010000004">
    <property type="protein sequence ID" value="MBA0763209.1"/>
    <property type="molecule type" value="Genomic_DNA"/>
</dbReference>
<dbReference type="Proteomes" id="UP000593568">
    <property type="component" value="Unassembled WGS sequence"/>
</dbReference>
<gene>
    <name evidence="3" type="ORF">Gotri_012698</name>
</gene>
<proteinExistence type="predicted"/>
<feature type="signal peptide" evidence="1">
    <location>
        <begin position="1"/>
        <end position="17"/>
    </location>
</feature>
<keyword evidence="1" id="KW-0732">Signal</keyword>
<organism evidence="3 4">
    <name type="scientific">Gossypium trilobum</name>
    <dbReference type="NCBI Taxonomy" id="34281"/>
    <lineage>
        <taxon>Eukaryota</taxon>
        <taxon>Viridiplantae</taxon>
        <taxon>Streptophyta</taxon>
        <taxon>Embryophyta</taxon>
        <taxon>Tracheophyta</taxon>
        <taxon>Spermatophyta</taxon>
        <taxon>Magnoliopsida</taxon>
        <taxon>eudicotyledons</taxon>
        <taxon>Gunneridae</taxon>
        <taxon>Pentapetalae</taxon>
        <taxon>rosids</taxon>
        <taxon>malvids</taxon>
        <taxon>Malvales</taxon>
        <taxon>Malvaceae</taxon>
        <taxon>Malvoideae</taxon>
        <taxon>Gossypium</taxon>
    </lineage>
</organism>
<dbReference type="Pfam" id="PF13456">
    <property type="entry name" value="RVT_3"/>
    <property type="match status" value="1"/>
</dbReference>
<evidence type="ECO:0000313" key="3">
    <source>
        <dbReference type="EMBL" id="MBA0763209.1"/>
    </source>
</evidence>
<comment type="caution">
    <text evidence="3">The sequence shown here is derived from an EMBL/GenBank/DDBJ whole genome shotgun (WGS) entry which is preliminary data.</text>
</comment>